<dbReference type="GeneID" id="36569411"/>
<dbReference type="InterPro" id="IPR006140">
    <property type="entry name" value="D-isomer_DH_NAD-bd"/>
</dbReference>
<keyword evidence="3" id="KW-0520">NAD</keyword>
<dbReference type="PANTHER" id="PTHR42789">
    <property type="entry name" value="D-ISOMER SPECIFIC 2-HYDROXYACID DEHYDROGENASE FAMILY PROTEIN (AFU_ORTHOLOGUE AFUA_6G10090)"/>
    <property type="match status" value="1"/>
</dbReference>
<evidence type="ECO:0000256" key="3">
    <source>
        <dbReference type="ARBA" id="ARBA00023027"/>
    </source>
</evidence>
<feature type="domain" description="D-isomer specific 2-hydroxyacid dehydrogenase NAD-binding" evidence="7">
    <location>
        <begin position="144"/>
        <end position="341"/>
    </location>
</feature>
<dbReference type="GO" id="GO:0051287">
    <property type="term" value="F:NAD binding"/>
    <property type="evidence" value="ECO:0007669"/>
    <property type="project" value="InterPro"/>
</dbReference>
<evidence type="ECO:0000259" key="6">
    <source>
        <dbReference type="Pfam" id="PF00389"/>
    </source>
</evidence>
<dbReference type="InterPro" id="IPR029753">
    <property type="entry name" value="D-isomer_DH_CS"/>
</dbReference>
<dbReference type="STRING" id="857342.A0A2T3AQE9"/>
<evidence type="ECO:0000256" key="2">
    <source>
        <dbReference type="ARBA" id="ARBA00023002"/>
    </source>
</evidence>
<dbReference type="InterPro" id="IPR050857">
    <property type="entry name" value="D-2-hydroxyacid_DH"/>
</dbReference>
<evidence type="ECO:0008006" key="10">
    <source>
        <dbReference type="Google" id="ProtNLM"/>
    </source>
</evidence>
<dbReference type="InterPro" id="IPR006139">
    <property type="entry name" value="D-isomer_2_OHA_DH_cat_dom"/>
</dbReference>
<feature type="domain" description="D-isomer specific 2-hydroxyacid dehydrogenase catalytic" evidence="6">
    <location>
        <begin position="35"/>
        <end position="371"/>
    </location>
</feature>
<protein>
    <recommendedName>
        <fullName evidence="10">D-isomer specific 2-hydroxyacid dehydrogenase NAD-binding domain-containing protein</fullName>
    </recommendedName>
</protein>
<dbReference type="Pfam" id="PF00389">
    <property type="entry name" value="2-Hacid_dh"/>
    <property type="match status" value="1"/>
</dbReference>
<dbReference type="SUPFAM" id="SSF51735">
    <property type="entry name" value="NAD(P)-binding Rossmann-fold domains"/>
    <property type="match status" value="1"/>
</dbReference>
<dbReference type="EMBL" id="KZ679018">
    <property type="protein sequence ID" value="PSS08487.1"/>
    <property type="molecule type" value="Genomic_DNA"/>
</dbReference>
<dbReference type="CDD" id="cd12169">
    <property type="entry name" value="PGDH_like_1"/>
    <property type="match status" value="1"/>
</dbReference>
<evidence type="ECO:0000256" key="1">
    <source>
        <dbReference type="ARBA" id="ARBA00005854"/>
    </source>
</evidence>
<evidence type="ECO:0000256" key="5">
    <source>
        <dbReference type="SAM" id="MobiDB-lite"/>
    </source>
</evidence>
<dbReference type="Proteomes" id="UP000241818">
    <property type="component" value="Unassembled WGS sequence"/>
</dbReference>
<dbReference type="AlphaFoldDB" id="A0A2T3AQE9"/>
<sequence>MSIPPIKLAILDDYQDIASAHFAHLKPHFEITVFRDTLPPYNHPSTPEHARQQLVARLRPFTIISSMRERTPFPGALLEQLPNLKLLLNCSRRNLSIDLEAAKRLGIRVTGAPGTGRSDGDGGGVRGQTSSKRRGPESTTQHIVALILGLARGLAHDDLQVKTGGWQTGLAMGLGGKVFAVLGLGRLGVNVARIMYQSFGMRIRAWSASLTQEEADRRAREAGLPVEDEDGEKVFKVVGSKEELFREADVLSVHYVLSDRSRGMVGSAELSVMKRSALFVNTSRGPLVVEDALLDVLERGAIRGAALDVFDLEPLPEDSRWRTQKWGTEGRAQVLLTPHMGYVEEEGMNNWYEEQAENVERWYKGEELLHVMV</sequence>
<keyword evidence="2 4" id="KW-0560">Oxidoreductase</keyword>
<dbReference type="InParanoid" id="A0A2T3AQE9"/>
<dbReference type="RefSeq" id="XP_024716885.1">
    <property type="nucleotide sequence ID" value="XM_024861330.1"/>
</dbReference>
<dbReference type="InterPro" id="IPR036291">
    <property type="entry name" value="NAD(P)-bd_dom_sf"/>
</dbReference>
<evidence type="ECO:0000256" key="4">
    <source>
        <dbReference type="RuleBase" id="RU003719"/>
    </source>
</evidence>
<gene>
    <name evidence="8" type="ORF">M430DRAFT_110093</name>
</gene>
<feature type="region of interest" description="Disordered" evidence="5">
    <location>
        <begin position="110"/>
        <end position="139"/>
    </location>
</feature>
<evidence type="ECO:0000313" key="8">
    <source>
        <dbReference type="EMBL" id="PSS08487.1"/>
    </source>
</evidence>
<dbReference type="Gene3D" id="3.40.50.720">
    <property type="entry name" value="NAD(P)-binding Rossmann-like Domain"/>
    <property type="match status" value="2"/>
</dbReference>
<evidence type="ECO:0000313" key="9">
    <source>
        <dbReference type="Proteomes" id="UP000241818"/>
    </source>
</evidence>
<dbReference type="Pfam" id="PF02826">
    <property type="entry name" value="2-Hacid_dh_C"/>
    <property type="match status" value="1"/>
</dbReference>
<dbReference type="PROSITE" id="PS00671">
    <property type="entry name" value="D_2_HYDROXYACID_DH_3"/>
    <property type="match status" value="1"/>
</dbReference>
<dbReference type="GO" id="GO:0016616">
    <property type="term" value="F:oxidoreductase activity, acting on the CH-OH group of donors, NAD or NADP as acceptor"/>
    <property type="evidence" value="ECO:0007669"/>
    <property type="project" value="InterPro"/>
</dbReference>
<accession>A0A2T3AQE9</accession>
<dbReference type="OrthoDB" id="298012at2759"/>
<evidence type="ECO:0000259" key="7">
    <source>
        <dbReference type="Pfam" id="PF02826"/>
    </source>
</evidence>
<reference evidence="8 9" key="1">
    <citation type="journal article" date="2018" name="New Phytol.">
        <title>Comparative genomics and transcriptomics depict ericoid mycorrhizal fungi as versatile saprotrophs and plant mutualists.</title>
        <authorList>
            <person name="Martino E."/>
            <person name="Morin E."/>
            <person name="Grelet G.A."/>
            <person name="Kuo A."/>
            <person name="Kohler A."/>
            <person name="Daghino S."/>
            <person name="Barry K.W."/>
            <person name="Cichocki N."/>
            <person name="Clum A."/>
            <person name="Dockter R.B."/>
            <person name="Hainaut M."/>
            <person name="Kuo R.C."/>
            <person name="LaButti K."/>
            <person name="Lindahl B.D."/>
            <person name="Lindquist E.A."/>
            <person name="Lipzen A."/>
            <person name="Khouja H.R."/>
            <person name="Magnuson J."/>
            <person name="Murat C."/>
            <person name="Ohm R.A."/>
            <person name="Singer S.W."/>
            <person name="Spatafora J.W."/>
            <person name="Wang M."/>
            <person name="Veneault-Fourrey C."/>
            <person name="Henrissat B."/>
            <person name="Grigoriev I.V."/>
            <person name="Martin F.M."/>
            <person name="Perotto S."/>
        </authorList>
    </citation>
    <scope>NUCLEOTIDE SEQUENCE [LARGE SCALE GENOMIC DNA]</scope>
    <source>
        <strain evidence="8 9">ATCC 22711</strain>
    </source>
</reference>
<dbReference type="SUPFAM" id="SSF52283">
    <property type="entry name" value="Formate/glycerate dehydrogenase catalytic domain-like"/>
    <property type="match status" value="1"/>
</dbReference>
<comment type="similarity">
    <text evidence="1 4">Belongs to the D-isomer specific 2-hydroxyacid dehydrogenase family.</text>
</comment>
<proteinExistence type="inferred from homology"/>
<organism evidence="8 9">
    <name type="scientific">Amorphotheca resinae ATCC 22711</name>
    <dbReference type="NCBI Taxonomy" id="857342"/>
    <lineage>
        <taxon>Eukaryota</taxon>
        <taxon>Fungi</taxon>
        <taxon>Dikarya</taxon>
        <taxon>Ascomycota</taxon>
        <taxon>Pezizomycotina</taxon>
        <taxon>Leotiomycetes</taxon>
        <taxon>Helotiales</taxon>
        <taxon>Amorphothecaceae</taxon>
        <taxon>Amorphotheca</taxon>
    </lineage>
</organism>
<name>A0A2T3AQE9_AMORE</name>
<keyword evidence="9" id="KW-1185">Reference proteome</keyword>
<dbReference type="PANTHER" id="PTHR42789:SF1">
    <property type="entry name" value="D-ISOMER SPECIFIC 2-HYDROXYACID DEHYDROGENASE FAMILY PROTEIN (AFU_ORTHOLOGUE AFUA_6G10090)"/>
    <property type="match status" value="1"/>
</dbReference>